<evidence type="ECO:0000313" key="2">
    <source>
        <dbReference type="EMBL" id="OLN33553.1"/>
    </source>
</evidence>
<dbReference type="PROSITE" id="PS50883">
    <property type="entry name" value="EAL"/>
    <property type="match status" value="1"/>
</dbReference>
<dbReference type="InterPro" id="IPR035919">
    <property type="entry name" value="EAL_sf"/>
</dbReference>
<keyword evidence="3" id="KW-1185">Reference proteome</keyword>
<dbReference type="Gene3D" id="3.20.20.450">
    <property type="entry name" value="EAL domain"/>
    <property type="match status" value="1"/>
</dbReference>
<dbReference type="EMBL" id="MLBF01000003">
    <property type="protein sequence ID" value="OLN33553.1"/>
    <property type="molecule type" value="Genomic_DNA"/>
</dbReference>
<feature type="domain" description="EAL" evidence="1">
    <location>
        <begin position="1"/>
        <end position="51"/>
    </location>
</feature>
<name>A0A1Q8R1M3_9FIRM</name>
<comment type="caution">
    <text evidence="2">The sequence shown here is derived from an EMBL/GenBank/DDBJ whole genome shotgun (WGS) entry which is preliminary data.</text>
</comment>
<accession>A0A1Q8R1M3</accession>
<proteinExistence type="predicted"/>
<reference evidence="2 3" key="1">
    <citation type="submission" date="2016-09" db="EMBL/GenBank/DDBJ databases">
        <title>Complete genome of Desulfosporosinus sp. OL.</title>
        <authorList>
            <person name="Mardanov A."/>
            <person name="Beletsky A."/>
            <person name="Panova A."/>
            <person name="Karnachuk O."/>
            <person name="Ravin N."/>
        </authorList>
    </citation>
    <scope>NUCLEOTIDE SEQUENCE [LARGE SCALE GENOMIC DNA]</scope>
    <source>
        <strain evidence="2 3">OL</strain>
    </source>
</reference>
<dbReference type="Proteomes" id="UP000186102">
    <property type="component" value="Unassembled WGS sequence"/>
</dbReference>
<organism evidence="2 3">
    <name type="scientific">Desulfosporosinus metallidurans</name>
    <dbReference type="NCBI Taxonomy" id="1888891"/>
    <lineage>
        <taxon>Bacteria</taxon>
        <taxon>Bacillati</taxon>
        <taxon>Bacillota</taxon>
        <taxon>Clostridia</taxon>
        <taxon>Eubacteriales</taxon>
        <taxon>Desulfitobacteriaceae</taxon>
        <taxon>Desulfosporosinus</taxon>
    </lineage>
</organism>
<gene>
    <name evidence="2" type="ORF">DSOL_0800</name>
</gene>
<evidence type="ECO:0000259" key="1">
    <source>
        <dbReference type="PROSITE" id="PS50883"/>
    </source>
</evidence>
<evidence type="ECO:0000313" key="3">
    <source>
        <dbReference type="Proteomes" id="UP000186102"/>
    </source>
</evidence>
<sequence>MDDWETEYAVVKLLKILSLGSVKIERIFVHDIEKCANTKLIVEAMISLPIN</sequence>
<dbReference type="InterPro" id="IPR001633">
    <property type="entry name" value="EAL_dom"/>
</dbReference>
<dbReference type="SUPFAM" id="SSF141868">
    <property type="entry name" value="EAL domain-like"/>
    <property type="match status" value="1"/>
</dbReference>
<dbReference type="AlphaFoldDB" id="A0A1Q8R1M3"/>
<protein>
    <recommendedName>
        <fullName evidence="1">EAL domain-containing protein</fullName>
    </recommendedName>
</protein>